<evidence type="ECO:0000313" key="4">
    <source>
        <dbReference type="Proteomes" id="UP000248259"/>
    </source>
</evidence>
<dbReference type="PANTHER" id="PTHR31088:SF9">
    <property type="entry name" value="PHAGE SHOCK PROTEIN A"/>
    <property type="match status" value="1"/>
</dbReference>
<dbReference type="PANTHER" id="PTHR31088">
    <property type="entry name" value="MEMBRANE-ASSOCIATED PROTEIN VIPP1, CHLOROPLASTIC"/>
    <property type="match status" value="1"/>
</dbReference>
<keyword evidence="4" id="KW-1185">Reference proteome</keyword>
<accession>A0A323UW80</accession>
<dbReference type="Proteomes" id="UP000248259">
    <property type="component" value="Unassembled WGS sequence"/>
</dbReference>
<name>A0A323UW80_9RHOO</name>
<comment type="similarity">
    <text evidence="1">Belongs to the PspA/Vipp/IM30 family.</text>
</comment>
<dbReference type="EMBL" id="QKOE01000005">
    <property type="protein sequence ID" value="PZA16779.1"/>
    <property type="molecule type" value="Genomic_DNA"/>
</dbReference>
<reference evidence="3 4" key="1">
    <citation type="submission" date="2018-06" db="EMBL/GenBank/DDBJ databases">
        <title>Azoarcus communis strain SWub3 genome.</title>
        <authorList>
            <person name="Zorraquino Salvo V."/>
            <person name="Toubiana D."/>
            <person name="Blumwald E."/>
        </authorList>
    </citation>
    <scope>NUCLEOTIDE SEQUENCE [LARGE SCALE GENOMIC DNA]</scope>
    <source>
        <strain evidence="3 4">SWub3</strain>
    </source>
</reference>
<evidence type="ECO:0000256" key="1">
    <source>
        <dbReference type="ARBA" id="ARBA00043985"/>
    </source>
</evidence>
<dbReference type="Pfam" id="PF04012">
    <property type="entry name" value="PspA_IM30"/>
    <property type="match status" value="1"/>
</dbReference>
<gene>
    <name evidence="3" type="ORF">DNK49_08945</name>
</gene>
<proteinExistence type="inferred from homology"/>
<comment type="caution">
    <text evidence="3">The sequence shown here is derived from an EMBL/GenBank/DDBJ whole genome shotgun (WGS) entry which is preliminary data.</text>
</comment>
<keyword evidence="2" id="KW-0175">Coiled coil</keyword>
<evidence type="ECO:0000256" key="2">
    <source>
        <dbReference type="SAM" id="Coils"/>
    </source>
</evidence>
<organism evidence="3 4">
    <name type="scientific">Parazoarcus communis SWub3 = DSM 12120</name>
    <dbReference type="NCBI Taxonomy" id="1121029"/>
    <lineage>
        <taxon>Bacteria</taxon>
        <taxon>Pseudomonadati</taxon>
        <taxon>Pseudomonadota</taxon>
        <taxon>Betaproteobacteria</taxon>
        <taxon>Rhodocyclales</taxon>
        <taxon>Zoogloeaceae</taxon>
        <taxon>Parazoarcus</taxon>
    </lineage>
</organism>
<dbReference type="AlphaFoldDB" id="A0A323UW80"/>
<feature type="coiled-coil region" evidence="2">
    <location>
        <begin position="89"/>
        <end position="234"/>
    </location>
</feature>
<dbReference type="InterPro" id="IPR007157">
    <property type="entry name" value="PspA_VIPP1"/>
</dbReference>
<protein>
    <submittedName>
        <fullName evidence="3">PspA/IM30 family protein</fullName>
    </submittedName>
</protein>
<evidence type="ECO:0000313" key="3">
    <source>
        <dbReference type="EMBL" id="PZA16779.1"/>
    </source>
</evidence>
<dbReference type="OrthoDB" id="8844617at2"/>
<dbReference type="RefSeq" id="WP_110524005.1">
    <property type="nucleotide sequence ID" value="NZ_QKOE01000005.1"/>
</dbReference>
<sequence>MSVIGKMLTLLRGSARELGESVVDANATRIYEQEIIDARNAILKAKSELTGVMAKEMQSAREIERIRAEALRLEDLALEALGKGKEALAEEVAVKIAETEQQLEEQSRVHADYALQVGKLKDLIKSAEAKVREHEREVAIARTTESVYKATRSISDNIGASGSKLLNARESLDRIKRRHEELADRMAAAESLDKETGTRALEIKLAEAGIGGDAERARRVMERIRARKTDAEGQ</sequence>